<evidence type="ECO:0000259" key="7">
    <source>
        <dbReference type="SMART" id="SM00842"/>
    </source>
</evidence>
<comment type="function">
    <text evidence="5 6">Cell division protein that is involved in the assembly of the Z ring. May serve as a membrane anchor for the Z ring.</text>
</comment>
<evidence type="ECO:0000313" key="9">
    <source>
        <dbReference type="Proteomes" id="UP000199423"/>
    </source>
</evidence>
<dbReference type="GO" id="GO:0009898">
    <property type="term" value="C:cytoplasmic side of plasma membrane"/>
    <property type="evidence" value="ECO:0007669"/>
    <property type="project" value="UniProtKB-UniRule"/>
</dbReference>
<keyword evidence="2 5" id="KW-0132">Cell division</keyword>
<keyword evidence="3 5" id="KW-0472">Membrane</keyword>
<comment type="subcellular location">
    <subcellularLocation>
        <location evidence="5">Cell membrane</location>
        <topology evidence="5">Peripheral membrane protein</topology>
        <orientation evidence="5">Cytoplasmic side</orientation>
    </subcellularLocation>
    <text evidence="5">Localizes to the Z ring in an FtsZ-dependent manner. Targeted to the membrane through a conserved C-terminal amphipathic helix.</text>
</comment>
<sequence>MADRRNYRTFGLLDIGTSKTVAAVVVAEHIAGEAKPSLRLAGLGLQRSKGIKAGVLTDLDEAESVVRGVIGQAERAAGISVGGFTLSVAAGRLSSVHCTARTDVETGSVTQDDLARLMAAGESYAERNGRTLIHLNRLGYEVDGAGGVRDPLGLSARRLSAGLHAVTADEAPLRNLLVLIDRCYASCDGLVAAPYASALAATTAEERQFGVTCIDFGAGTTSIALFADGAFTGTDVIPVGSQHITYDIAKALQTPLAEAERIKTLYGTLLNAQSDEHESFSYPIAGEEDDASYETSRARLADIIRPRVQQIMGLVRERLVSNAASRYAGDKVVLTGGASQLLGLPEFAAHEFGRTVRVGRPTDLPGLNASLAGPQLATLSGLALIAARGDGEHSVARGRKTVTQGYLGRVGTWLKGGF</sequence>
<dbReference type="Gene3D" id="3.30.1490.110">
    <property type="match status" value="1"/>
</dbReference>
<dbReference type="HAMAP" id="MF_02033">
    <property type="entry name" value="FtsA"/>
    <property type="match status" value="1"/>
</dbReference>
<evidence type="ECO:0000256" key="5">
    <source>
        <dbReference type="HAMAP-Rule" id="MF_02033"/>
    </source>
</evidence>
<evidence type="ECO:0000313" key="8">
    <source>
        <dbReference type="EMBL" id="SFV25896.1"/>
    </source>
</evidence>
<dbReference type="SMART" id="SM00842">
    <property type="entry name" value="FtsA"/>
    <property type="match status" value="1"/>
</dbReference>
<protein>
    <recommendedName>
        <fullName evidence="5 6">Cell division protein FtsA</fullName>
    </recommendedName>
</protein>
<dbReference type="STRING" id="51670.SAMN04488557_0234"/>
<dbReference type="InterPro" id="IPR020823">
    <property type="entry name" value="Cell_div_FtsA"/>
</dbReference>
<keyword evidence="9" id="KW-1185">Reference proteome</keyword>
<keyword evidence="4 5" id="KW-0131">Cell cycle</keyword>
<keyword evidence="1 5" id="KW-1003">Cell membrane</keyword>
<dbReference type="AlphaFoldDB" id="A0A1I7MU62"/>
<dbReference type="Proteomes" id="UP000199423">
    <property type="component" value="Unassembled WGS sequence"/>
</dbReference>
<dbReference type="InterPro" id="IPR050696">
    <property type="entry name" value="FtsA/MreB"/>
</dbReference>
<dbReference type="RefSeq" id="WP_092863070.1">
    <property type="nucleotide sequence ID" value="NZ_FPCH01000001.1"/>
</dbReference>
<dbReference type="PANTHER" id="PTHR32432">
    <property type="entry name" value="CELL DIVISION PROTEIN FTSA-RELATED"/>
    <property type="match status" value="1"/>
</dbReference>
<dbReference type="OrthoDB" id="9810567at2"/>
<dbReference type="NCBIfam" id="TIGR01174">
    <property type="entry name" value="ftsA"/>
    <property type="match status" value="1"/>
</dbReference>
<dbReference type="Gene3D" id="3.30.420.40">
    <property type="match status" value="1"/>
</dbReference>
<organism evidence="8 9">
    <name type="scientific">Hyphomicrobium facile</name>
    <dbReference type="NCBI Taxonomy" id="51670"/>
    <lineage>
        <taxon>Bacteria</taxon>
        <taxon>Pseudomonadati</taxon>
        <taxon>Pseudomonadota</taxon>
        <taxon>Alphaproteobacteria</taxon>
        <taxon>Hyphomicrobiales</taxon>
        <taxon>Hyphomicrobiaceae</taxon>
        <taxon>Hyphomicrobium</taxon>
    </lineage>
</organism>
<dbReference type="GO" id="GO:0032153">
    <property type="term" value="C:cell division site"/>
    <property type="evidence" value="ECO:0007669"/>
    <property type="project" value="UniProtKB-UniRule"/>
</dbReference>
<dbReference type="PANTHER" id="PTHR32432:SF4">
    <property type="entry name" value="CELL DIVISION PROTEIN FTSA"/>
    <property type="match status" value="1"/>
</dbReference>
<name>A0A1I7MU62_9HYPH</name>
<feature type="domain" description="SHS2" evidence="7">
    <location>
        <begin position="10"/>
        <end position="201"/>
    </location>
</feature>
<dbReference type="EMBL" id="FPCH01000001">
    <property type="protein sequence ID" value="SFV25896.1"/>
    <property type="molecule type" value="Genomic_DNA"/>
</dbReference>
<dbReference type="CDD" id="cd24048">
    <property type="entry name" value="ASKHA_NBD_FtsA"/>
    <property type="match status" value="1"/>
</dbReference>
<dbReference type="Pfam" id="PF02491">
    <property type="entry name" value="SHS2_FTSA"/>
    <property type="match status" value="1"/>
</dbReference>
<dbReference type="Pfam" id="PF14450">
    <property type="entry name" value="FtsA"/>
    <property type="match status" value="1"/>
</dbReference>
<accession>A0A1I7MU62</accession>
<reference evidence="9" key="1">
    <citation type="submission" date="2016-10" db="EMBL/GenBank/DDBJ databases">
        <authorList>
            <person name="Varghese N."/>
            <person name="Submissions S."/>
        </authorList>
    </citation>
    <scope>NUCLEOTIDE SEQUENCE [LARGE SCALE GENOMIC DNA]</scope>
    <source>
        <strain evidence="9">DSM 1565</strain>
    </source>
</reference>
<dbReference type="GO" id="GO:0043093">
    <property type="term" value="P:FtsZ-dependent cytokinesis"/>
    <property type="evidence" value="ECO:0007669"/>
    <property type="project" value="UniProtKB-UniRule"/>
</dbReference>
<evidence type="ECO:0000256" key="2">
    <source>
        <dbReference type="ARBA" id="ARBA00022618"/>
    </source>
</evidence>
<comment type="subunit">
    <text evidence="5">Self-interacts. Interacts with FtsZ.</text>
</comment>
<proteinExistence type="inferred from homology"/>
<dbReference type="SUPFAM" id="SSF53067">
    <property type="entry name" value="Actin-like ATPase domain"/>
    <property type="match status" value="2"/>
</dbReference>
<evidence type="ECO:0000256" key="6">
    <source>
        <dbReference type="PIRNR" id="PIRNR003101"/>
    </source>
</evidence>
<dbReference type="InterPro" id="IPR003494">
    <property type="entry name" value="SHS2_FtsA"/>
</dbReference>
<evidence type="ECO:0000256" key="4">
    <source>
        <dbReference type="ARBA" id="ARBA00023306"/>
    </source>
</evidence>
<evidence type="ECO:0000256" key="3">
    <source>
        <dbReference type="ARBA" id="ARBA00023136"/>
    </source>
</evidence>
<dbReference type="PIRSF" id="PIRSF003101">
    <property type="entry name" value="FtsA"/>
    <property type="match status" value="1"/>
</dbReference>
<dbReference type="InterPro" id="IPR043129">
    <property type="entry name" value="ATPase_NBD"/>
</dbReference>
<evidence type="ECO:0000256" key="1">
    <source>
        <dbReference type="ARBA" id="ARBA00022475"/>
    </source>
</evidence>
<comment type="similarity">
    <text evidence="5 6">Belongs to the FtsA/MreB family.</text>
</comment>
<gene>
    <name evidence="5" type="primary">ftsA</name>
    <name evidence="8" type="ORF">SAMN04488557_0234</name>
</gene>